<dbReference type="Proteomes" id="UP000433471">
    <property type="component" value="Segment"/>
</dbReference>
<sequence>MPISNAKRKAGEKAGKKVNRNAMKNFDSSFSGTKKILDVLSRTTRVASHDNAVMAAMNKHHVFY</sequence>
<dbReference type="EMBL" id="MN718199">
    <property type="protein sequence ID" value="QGZ16143.1"/>
    <property type="molecule type" value="Genomic_DNA"/>
</dbReference>
<evidence type="ECO:0000313" key="1">
    <source>
        <dbReference type="EMBL" id="QGZ16143.1"/>
    </source>
</evidence>
<evidence type="ECO:0000313" key="2">
    <source>
        <dbReference type="Proteomes" id="UP000433471"/>
    </source>
</evidence>
<keyword evidence="2" id="KW-1185">Reference proteome</keyword>
<proteinExistence type="predicted"/>
<accession>A0A6B9J9A3</accession>
<organism evidence="1 2">
    <name type="scientific">Vibrio phage vB_VchM_Kuja</name>
    <dbReference type="NCBI Taxonomy" id="2686437"/>
    <lineage>
        <taxon>Viruses</taxon>
        <taxon>Duplodnaviria</taxon>
        <taxon>Heunggongvirae</taxon>
        <taxon>Uroviricota</taxon>
        <taxon>Caudoviricetes</taxon>
        <taxon>Pantevenvirales</taxon>
        <taxon>Ackermannviridae</taxon>
        <taxon>Kujavirus</taxon>
        <taxon>Kujavirus kuja</taxon>
    </lineage>
</organism>
<protein>
    <submittedName>
        <fullName evidence="1">Uncharacterized protein</fullName>
    </submittedName>
</protein>
<gene>
    <name evidence="1" type="ORF">Kuja_1520</name>
</gene>
<name>A0A6B9J9A3_9CAUD</name>
<reference evidence="1 2" key="1">
    <citation type="submission" date="2019-11" db="EMBL/GenBank/DDBJ databases">
        <title>Characterization of a novel member of the family Ackermannviridae.</title>
        <authorList>
            <person name="Maina A.N."/>
            <person name="Mwaura F.B."/>
            <person name="Jumba M."/>
        </authorList>
    </citation>
    <scope>NUCLEOTIDE SEQUENCE [LARGE SCALE GENOMIC DNA]</scope>
</reference>